<evidence type="ECO:0000313" key="2">
    <source>
        <dbReference type="Proteomes" id="UP000722485"/>
    </source>
</evidence>
<dbReference type="EMBL" id="JAANBB010000059">
    <property type="protein sequence ID" value="KAF7552539.1"/>
    <property type="molecule type" value="Genomic_DNA"/>
</dbReference>
<protein>
    <recommendedName>
        <fullName evidence="3">F-box domain-containing protein</fullName>
    </recommendedName>
</protein>
<gene>
    <name evidence="1" type="ORF">G7Z17_g4270</name>
</gene>
<dbReference type="AlphaFoldDB" id="A0A9P5H967"/>
<evidence type="ECO:0000313" key="1">
    <source>
        <dbReference type="EMBL" id="KAF7552539.1"/>
    </source>
</evidence>
<reference evidence="1" key="1">
    <citation type="submission" date="2020-03" db="EMBL/GenBank/DDBJ databases">
        <title>Draft Genome Sequence of Cylindrodendrum hubeiense.</title>
        <authorList>
            <person name="Buettner E."/>
            <person name="Kellner H."/>
        </authorList>
    </citation>
    <scope>NUCLEOTIDE SEQUENCE</scope>
    <source>
        <strain evidence="1">IHI 201604</strain>
    </source>
</reference>
<comment type="caution">
    <text evidence="1">The sequence shown here is derived from an EMBL/GenBank/DDBJ whole genome shotgun (WGS) entry which is preliminary data.</text>
</comment>
<dbReference type="OrthoDB" id="4802432at2759"/>
<name>A0A9P5H967_9HYPO</name>
<evidence type="ECO:0008006" key="3">
    <source>
        <dbReference type="Google" id="ProtNLM"/>
    </source>
</evidence>
<organism evidence="1 2">
    <name type="scientific">Cylindrodendrum hubeiense</name>
    <dbReference type="NCBI Taxonomy" id="595255"/>
    <lineage>
        <taxon>Eukaryota</taxon>
        <taxon>Fungi</taxon>
        <taxon>Dikarya</taxon>
        <taxon>Ascomycota</taxon>
        <taxon>Pezizomycotina</taxon>
        <taxon>Sordariomycetes</taxon>
        <taxon>Hypocreomycetidae</taxon>
        <taxon>Hypocreales</taxon>
        <taxon>Nectriaceae</taxon>
        <taxon>Cylindrodendrum</taxon>
    </lineage>
</organism>
<dbReference type="Proteomes" id="UP000722485">
    <property type="component" value="Unassembled WGS sequence"/>
</dbReference>
<sequence>MEKLPPEILSAIVWHLVESTRFIYEVLEDVPTDSLATYATISHQWQQQVEALTFRHLFLTPKIIASAEAESYLTPTRLSYLRYIQVDFFFPRDDRTRLVYEQGGDNNVNKLIRYQDCVRMEASDTLWGEFCLMASKMTRLRDVYWELSDAENWKRDHRRVQLRNNEVS</sequence>
<proteinExistence type="predicted"/>
<accession>A0A9P5H967</accession>
<keyword evidence="2" id="KW-1185">Reference proteome</keyword>